<dbReference type="PANTHER" id="PTHR34406:SF1">
    <property type="entry name" value="PROTEIN YCEI"/>
    <property type="match status" value="1"/>
</dbReference>
<dbReference type="Proteomes" id="UP000237839">
    <property type="component" value="Unassembled WGS sequence"/>
</dbReference>
<feature type="signal peptide" evidence="1">
    <location>
        <begin position="1"/>
        <end position="25"/>
    </location>
</feature>
<name>A0A2S9H0X2_9BURK</name>
<keyword evidence="4" id="KW-1185">Reference proteome</keyword>
<dbReference type="AlphaFoldDB" id="A0A2S9H0X2"/>
<gene>
    <name evidence="3" type="ORF">S2091_1635</name>
</gene>
<dbReference type="InterPro" id="IPR036761">
    <property type="entry name" value="TTHA0802/YceI-like_sf"/>
</dbReference>
<feature type="chain" id="PRO_5015599731" description="Lipid/polyisoprenoid-binding YceI-like domain-containing protein" evidence="1">
    <location>
        <begin position="26"/>
        <end position="190"/>
    </location>
</feature>
<sequence length="190" mass="20340">MTNSFKKIAATSIVAALLVSSLAYASLAALKFDAKNSNVSITIKQMNVPISAKFTKLNAVIDYNPSAPDTAKAGVEIEIASFDLGDPDYNKEVLKKEWFNAAQFPKASFVSTSMKSAANGTLTATGKLTIKGKTVDVSFPVSIKKEGSNQVFDGVLPIKRLTFNIGEGDWKDTSMVADEVVIKFHVVAAQ</sequence>
<dbReference type="SUPFAM" id="SSF101874">
    <property type="entry name" value="YceI-like"/>
    <property type="match status" value="1"/>
</dbReference>
<evidence type="ECO:0000313" key="3">
    <source>
        <dbReference type="EMBL" id="PRC93634.1"/>
    </source>
</evidence>
<keyword evidence="1" id="KW-0732">Signal</keyword>
<organism evidence="3 4">
    <name type="scientific">Solimicrobium silvestre</name>
    <dbReference type="NCBI Taxonomy" id="2099400"/>
    <lineage>
        <taxon>Bacteria</taxon>
        <taxon>Pseudomonadati</taxon>
        <taxon>Pseudomonadota</taxon>
        <taxon>Betaproteobacteria</taxon>
        <taxon>Burkholderiales</taxon>
        <taxon>Oxalobacteraceae</taxon>
        <taxon>Solimicrobium</taxon>
    </lineage>
</organism>
<accession>A0A2S9H0X2</accession>
<proteinExistence type="predicted"/>
<dbReference type="OrthoDB" id="1247465at2"/>
<dbReference type="Pfam" id="PF04264">
    <property type="entry name" value="YceI"/>
    <property type="match status" value="1"/>
</dbReference>
<reference evidence="3 4" key="1">
    <citation type="submission" date="2018-02" db="EMBL/GenBank/DDBJ databases">
        <title>Solimicrobium silvestre gen. nov., sp. nov., isolated from alpine forest soil.</title>
        <authorList>
            <person name="Margesin R."/>
            <person name="Albuquerque L."/>
            <person name="Zhang D.-C."/>
            <person name="Froufe H.J.C."/>
            <person name="Severino R."/>
            <person name="Roxo I."/>
            <person name="Egas C."/>
            <person name="Da Costa M.S."/>
        </authorList>
    </citation>
    <scope>NUCLEOTIDE SEQUENCE [LARGE SCALE GENOMIC DNA]</scope>
    <source>
        <strain evidence="3 4">S20-91</strain>
    </source>
</reference>
<comment type="caution">
    <text evidence="3">The sequence shown here is derived from an EMBL/GenBank/DDBJ whole genome shotgun (WGS) entry which is preliminary data.</text>
</comment>
<dbReference type="InterPro" id="IPR007372">
    <property type="entry name" value="Lipid/polyisoprenoid-bd_YceI"/>
</dbReference>
<feature type="domain" description="Lipid/polyisoprenoid-binding YceI-like" evidence="2">
    <location>
        <begin position="29"/>
        <end position="189"/>
    </location>
</feature>
<dbReference type="PANTHER" id="PTHR34406">
    <property type="entry name" value="PROTEIN YCEI"/>
    <property type="match status" value="1"/>
</dbReference>
<protein>
    <recommendedName>
        <fullName evidence="2">Lipid/polyisoprenoid-binding YceI-like domain-containing protein</fullName>
    </recommendedName>
</protein>
<evidence type="ECO:0000259" key="2">
    <source>
        <dbReference type="SMART" id="SM00867"/>
    </source>
</evidence>
<dbReference type="Gene3D" id="2.40.128.110">
    <property type="entry name" value="Lipid/polyisoprenoid-binding, YceI-like"/>
    <property type="match status" value="1"/>
</dbReference>
<dbReference type="SMART" id="SM00867">
    <property type="entry name" value="YceI"/>
    <property type="match status" value="1"/>
</dbReference>
<dbReference type="EMBL" id="PUGF01000006">
    <property type="protein sequence ID" value="PRC93634.1"/>
    <property type="molecule type" value="Genomic_DNA"/>
</dbReference>
<evidence type="ECO:0000256" key="1">
    <source>
        <dbReference type="SAM" id="SignalP"/>
    </source>
</evidence>
<evidence type="ECO:0000313" key="4">
    <source>
        <dbReference type="Proteomes" id="UP000237839"/>
    </source>
</evidence>